<proteinExistence type="predicted"/>
<evidence type="ECO:0000313" key="1">
    <source>
        <dbReference type="EMBL" id="CNF50779.1"/>
    </source>
</evidence>
<reference evidence="1 2" key="1">
    <citation type="submission" date="2015-03" db="EMBL/GenBank/DDBJ databases">
        <authorList>
            <person name="Murphy D."/>
        </authorList>
    </citation>
    <scope>NUCLEOTIDE SEQUENCE [LARGE SCALE GENOMIC DNA]</scope>
    <source>
        <strain evidence="1 2">BR165/97</strain>
    </source>
</reference>
<dbReference type="InterPro" id="IPR012671">
    <property type="entry name" value="T3SS_PscE/YscE"/>
</dbReference>
<dbReference type="Pfam" id="PF08988">
    <property type="entry name" value="T3SS_needle_E"/>
    <property type="match status" value="1"/>
</dbReference>
<dbReference type="NCBIfam" id="TIGR02501">
    <property type="entry name" value="type_III_yscE"/>
    <property type="match status" value="1"/>
</dbReference>
<name>A0A0T9M270_YERIN</name>
<dbReference type="KEGG" id="yin:CH53_1432"/>
<dbReference type="eggNOG" id="ENOG5031I49">
    <property type="taxonomic scope" value="Bacteria"/>
</dbReference>
<dbReference type="AlphaFoldDB" id="A0A0T9M270"/>
<dbReference type="Proteomes" id="UP000038750">
    <property type="component" value="Unassembled WGS sequence"/>
</dbReference>
<sequence>MSHITELEDAIKYDAKKIQQKNALLENGKLLISQQLSLQQTPDNYKNLNNMMLALSSAEKIIATLSIRYGN</sequence>
<gene>
    <name evidence="1" type="ORF">ERS008530_01390</name>
</gene>
<protein>
    <submittedName>
        <fullName evidence="1">Type III secretion apparatus</fullName>
    </submittedName>
</protein>
<dbReference type="OrthoDB" id="6480686at2"/>
<evidence type="ECO:0000313" key="2">
    <source>
        <dbReference type="Proteomes" id="UP000038750"/>
    </source>
</evidence>
<dbReference type="RefSeq" id="WP_042568727.1">
    <property type="nucleotide sequence ID" value="NZ_CABHXJ010000110.1"/>
</dbReference>
<dbReference type="EMBL" id="CPZJ01000004">
    <property type="protein sequence ID" value="CNF50779.1"/>
    <property type="molecule type" value="Genomic_DNA"/>
</dbReference>
<dbReference type="STRING" id="631.CH53_1432"/>
<organism evidence="1 2">
    <name type="scientific">Yersinia intermedia</name>
    <dbReference type="NCBI Taxonomy" id="631"/>
    <lineage>
        <taxon>Bacteria</taxon>
        <taxon>Pseudomonadati</taxon>
        <taxon>Pseudomonadota</taxon>
        <taxon>Gammaproteobacteria</taxon>
        <taxon>Enterobacterales</taxon>
        <taxon>Yersiniaceae</taxon>
        <taxon>Yersinia</taxon>
    </lineage>
</organism>
<accession>A0A0T9M270</accession>